<dbReference type="PANTHER" id="PTHR10948:SF23">
    <property type="entry name" value="TRANSPOSASE INSI FOR INSERTION SEQUENCE ELEMENT IS30A-RELATED"/>
    <property type="match status" value="1"/>
</dbReference>
<evidence type="ECO:0000313" key="3">
    <source>
        <dbReference type="Proteomes" id="UP000190837"/>
    </source>
</evidence>
<proteinExistence type="predicted"/>
<dbReference type="InterPro" id="IPR025246">
    <property type="entry name" value="IS30-like_HTH"/>
</dbReference>
<dbReference type="InterPro" id="IPR051917">
    <property type="entry name" value="Transposase-Integrase"/>
</dbReference>
<protein>
    <submittedName>
        <fullName evidence="2">Mobile element protein</fullName>
    </submittedName>
</protein>
<organism evidence="2 3">
    <name type="scientific">Cardiobacterium hominis</name>
    <dbReference type="NCBI Taxonomy" id="2718"/>
    <lineage>
        <taxon>Bacteria</taxon>
        <taxon>Pseudomonadati</taxon>
        <taxon>Pseudomonadota</taxon>
        <taxon>Gammaproteobacteria</taxon>
        <taxon>Cardiobacteriales</taxon>
        <taxon>Cardiobacteriaceae</taxon>
        <taxon>Cardiobacterium</taxon>
    </lineage>
</organism>
<feature type="domain" description="Transposase IS30-like HTH" evidence="1">
    <location>
        <begin position="2"/>
        <end position="31"/>
    </location>
</feature>
<sequence length="82" mass="9665">MILHNKGESPAAIVRELGRHRSTIKRELDRNSDGNTYSASQAQARYQQRREACHRPHKLDDPVLHEQVKRLFLQQHWSPEQI</sequence>
<name>A0A1C3H3A4_9GAMM</name>
<dbReference type="GO" id="GO:0004803">
    <property type="term" value="F:transposase activity"/>
    <property type="evidence" value="ECO:0007669"/>
    <property type="project" value="TreeGrafter"/>
</dbReference>
<dbReference type="PANTHER" id="PTHR10948">
    <property type="entry name" value="TRANSPOSASE"/>
    <property type="match status" value="1"/>
</dbReference>
<reference evidence="3" key="1">
    <citation type="submission" date="2016-04" db="EMBL/GenBank/DDBJ databases">
        <authorList>
            <person name="Tagini F."/>
        </authorList>
    </citation>
    <scope>NUCLEOTIDE SEQUENCE [LARGE SCALE GENOMIC DNA]</scope>
    <source>
        <strain evidence="3">CHUV0807</strain>
    </source>
</reference>
<dbReference type="EMBL" id="FKLO01000028">
    <property type="protein sequence ID" value="SAM59873.1"/>
    <property type="molecule type" value="Genomic_DNA"/>
</dbReference>
<dbReference type="GO" id="GO:0032196">
    <property type="term" value="P:transposition"/>
    <property type="evidence" value="ECO:0007669"/>
    <property type="project" value="TreeGrafter"/>
</dbReference>
<evidence type="ECO:0000313" key="2">
    <source>
        <dbReference type="EMBL" id="SAM59873.1"/>
    </source>
</evidence>
<accession>A0A1C3H3A4</accession>
<dbReference type="AlphaFoldDB" id="A0A1C3H3A4"/>
<dbReference type="GO" id="GO:0005829">
    <property type="term" value="C:cytosol"/>
    <property type="evidence" value="ECO:0007669"/>
    <property type="project" value="TreeGrafter"/>
</dbReference>
<evidence type="ECO:0000259" key="1">
    <source>
        <dbReference type="Pfam" id="PF13936"/>
    </source>
</evidence>
<dbReference type="Pfam" id="PF13936">
    <property type="entry name" value="HTH_38"/>
    <property type="match status" value="1"/>
</dbReference>
<gene>
    <name evidence="2" type="ORF">CHUV0807_0663</name>
</gene>
<dbReference type="Proteomes" id="UP000190837">
    <property type="component" value="Unassembled WGS sequence"/>
</dbReference>